<sequence length="87" mass="9879">MQAQEIINAIFDVKTNGELNKIFTAVRDARKGIALRSRNTWFVGQDVNVVERNRTTSGTIKKVNRTRCLVILPQGNYNVPMSMLEEV</sequence>
<protein>
    <submittedName>
        <fullName evidence="1">Uncharacterized protein</fullName>
    </submittedName>
</protein>
<organism evidence="1">
    <name type="scientific">marine metagenome</name>
    <dbReference type="NCBI Taxonomy" id="408172"/>
    <lineage>
        <taxon>unclassified sequences</taxon>
        <taxon>metagenomes</taxon>
        <taxon>ecological metagenomes</taxon>
    </lineage>
</organism>
<gene>
    <name evidence="1" type="ORF">METZ01_LOCUS331814</name>
</gene>
<name>A0A382Q1T3_9ZZZZ</name>
<reference evidence="1" key="1">
    <citation type="submission" date="2018-05" db="EMBL/GenBank/DDBJ databases">
        <authorList>
            <person name="Lanie J.A."/>
            <person name="Ng W.-L."/>
            <person name="Kazmierczak K.M."/>
            <person name="Andrzejewski T.M."/>
            <person name="Davidsen T.M."/>
            <person name="Wayne K.J."/>
            <person name="Tettelin H."/>
            <person name="Glass J.I."/>
            <person name="Rusch D."/>
            <person name="Podicherti R."/>
            <person name="Tsui H.-C.T."/>
            <person name="Winkler M.E."/>
        </authorList>
    </citation>
    <scope>NUCLEOTIDE SEQUENCE</scope>
</reference>
<accession>A0A382Q1T3</accession>
<evidence type="ECO:0000313" key="1">
    <source>
        <dbReference type="EMBL" id="SVC78960.1"/>
    </source>
</evidence>
<dbReference type="EMBL" id="UINC01111041">
    <property type="protein sequence ID" value="SVC78960.1"/>
    <property type="molecule type" value="Genomic_DNA"/>
</dbReference>
<proteinExistence type="predicted"/>
<dbReference type="AlphaFoldDB" id="A0A382Q1T3"/>